<keyword evidence="6 10" id="KW-1278">Translocase</keyword>
<keyword evidence="8 10" id="KW-0484">Methanogenesis</keyword>
<comment type="pathway">
    <text evidence="10">One-carbon metabolism; methanogenesis from CO(2); methyl-coenzyme M from 5,10-methylene-5,6,7,8-tetrahydromethanopterin: step 2/2.</text>
</comment>
<dbReference type="GO" id="GO:0019386">
    <property type="term" value="P:methanogenesis, from carbon dioxide"/>
    <property type="evidence" value="ECO:0007669"/>
    <property type="project" value="UniProtKB-UniRule"/>
</dbReference>
<keyword evidence="2 10" id="KW-0554">One-carbon metabolism</keyword>
<dbReference type="EMBL" id="CP000743">
    <property type="protein sequence ID" value="ABR56851.1"/>
    <property type="molecule type" value="Genomic_DNA"/>
</dbReference>
<dbReference type="UniPathway" id="UPA00640">
    <property type="reaction ID" value="UER00698"/>
</dbReference>
<evidence type="ECO:0000256" key="10">
    <source>
        <dbReference type="HAMAP-Rule" id="MF_01500"/>
    </source>
</evidence>
<keyword evidence="7 10" id="KW-1133">Transmembrane helix</keyword>
<keyword evidence="5 10" id="KW-0812">Transmembrane</keyword>
<dbReference type="GeneID" id="75304739"/>
<dbReference type="PIRSF" id="PIRSF006500">
    <property type="entry name" value="MtrG"/>
    <property type="match status" value="1"/>
</dbReference>
<evidence type="ECO:0000256" key="7">
    <source>
        <dbReference type="ARBA" id="ARBA00022989"/>
    </source>
</evidence>
<dbReference type="GeneID" id="5327554"/>
<evidence type="ECO:0000313" key="11">
    <source>
        <dbReference type="EMBL" id="ABR56851.1"/>
    </source>
</evidence>
<dbReference type="STRING" id="419665.Maeo_1275"/>
<dbReference type="InterPro" id="IPR005866">
    <property type="entry name" value="THM_MeTrfase_su_G"/>
</dbReference>
<evidence type="ECO:0000313" key="12">
    <source>
        <dbReference type="Proteomes" id="UP000001106"/>
    </source>
</evidence>
<reference evidence="11" key="1">
    <citation type="submission" date="2007-06" db="EMBL/GenBank/DDBJ databases">
        <title>Complete sequence of Methanococcus aeolicus Nankai-3.</title>
        <authorList>
            <consortium name="US DOE Joint Genome Institute"/>
            <person name="Copeland A."/>
            <person name="Lucas S."/>
            <person name="Lapidus A."/>
            <person name="Barry K."/>
            <person name="Glavina del Rio T."/>
            <person name="Dalin E."/>
            <person name="Tice H."/>
            <person name="Pitluck S."/>
            <person name="Chain P."/>
            <person name="Malfatti S."/>
            <person name="Shin M."/>
            <person name="Vergez L."/>
            <person name="Schmutz J."/>
            <person name="Larimer F."/>
            <person name="Land M."/>
            <person name="Hauser L."/>
            <person name="Kyrpides N."/>
            <person name="Lykidis A."/>
            <person name="Sieprawska-Lupa M."/>
            <person name="Whitman W.B."/>
            <person name="Richardson P."/>
        </authorList>
    </citation>
    <scope>NUCLEOTIDE SEQUENCE [LARGE SCALE GENOMIC DNA]</scope>
    <source>
        <strain evidence="11">Nankai-3</strain>
    </source>
</reference>
<sequence length="74" mass="8155">MSEIPTVIVPSKEYKELQEKLDGIEQTVENTNAEIIQTLGKKAGRDVGIVYGFAIGLVFVMVVGKLLPIFSKFL</sequence>
<feature type="transmembrane region" description="Helical" evidence="10">
    <location>
        <begin position="49"/>
        <end position="70"/>
    </location>
</feature>
<dbReference type="GO" id="GO:0030269">
    <property type="term" value="F:tetrahydromethanopterin S-methyltransferase activity"/>
    <property type="evidence" value="ECO:0007669"/>
    <property type="project" value="UniProtKB-UniRule"/>
</dbReference>
<evidence type="ECO:0000256" key="2">
    <source>
        <dbReference type="ARBA" id="ARBA00022563"/>
    </source>
</evidence>
<dbReference type="HAMAP" id="MF_01500">
    <property type="entry name" value="MtrG"/>
    <property type="match status" value="1"/>
</dbReference>
<organism evidence="11 12">
    <name type="scientific">Methanococcus aeolicus (strain ATCC BAA-1280 / DSM 17508 / OCM 812 / Nankai-3)</name>
    <dbReference type="NCBI Taxonomy" id="419665"/>
    <lineage>
        <taxon>Archaea</taxon>
        <taxon>Methanobacteriati</taxon>
        <taxon>Methanobacteriota</taxon>
        <taxon>Methanomada group</taxon>
        <taxon>Methanococci</taxon>
        <taxon>Methanococcales</taxon>
        <taxon>Methanococcaceae</taxon>
        <taxon>Methanococcus</taxon>
    </lineage>
</organism>
<dbReference type="GO" id="GO:0006730">
    <property type="term" value="P:one-carbon metabolic process"/>
    <property type="evidence" value="ECO:0007669"/>
    <property type="project" value="UniProtKB-UniRule"/>
</dbReference>
<evidence type="ECO:0000256" key="1">
    <source>
        <dbReference type="ARBA" id="ARBA00022475"/>
    </source>
</evidence>
<dbReference type="KEGG" id="mae:Maeo_1275"/>
<evidence type="ECO:0000256" key="9">
    <source>
        <dbReference type="ARBA" id="ARBA00023136"/>
    </source>
</evidence>
<dbReference type="OrthoDB" id="147532at2157"/>
<dbReference type="EC" id="7.2.1.4" evidence="10"/>
<dbReference type="Proteomes" id="UP000001106">
    <property type="component" value="Chromosome"/>
</dbReference>
<comment type="function">
    <text evidence="10">Part of a complex that catalyzes the formation of methyl-coenzyme M and tetrahydromethanopterin from coenzyme M and methyl-tetrahydromethanopterin. This is an energy-conserving, sodium-ion translocating step.</text>
</comment>
<comment type="similarity">
    <text evidence="10">Belongs to the MtrG family.</text>
</comment>
<evidence type="ECO:0000256" key="3">
    <source>
        <dbReference type="ARBA" id="ARBA00022603"/>
    </source>
</evidence>
<dbReference type="HOGENOM" id="CLU_191926_0_0_2"/>
<evidence type="ECO:0000256" key="5">
    <source>
        <dbReference type="ARBA" id="ARBA00022692"/>
    </source>
</evidence>
<name>A6UWH9_META3</name>
<proteinExistence type="inferred from homology"/>
<comment type="subunit">
    <text evidence="10">The complex is composed of 8 subunits; MtrA, MtrB, MtrC, MtrD, MtrE, MtrF, MtrG and MtrH.</text>
</comment>
<evidence type="ECO:0000256" key="8">
    <source>
        <dbReference type="ARBA" id="ARBA00022994"/>
    </source>
</evidence>
<dbReference type="Pfam" id="PF04210">
    <property type="entry name" value="MtrG"/>
    <property type="match status" value="1"/>
</dbReference>
<evidence type="ECO:0000256" key="6">
    <source>
        <dbReference type="ARBA" id="ARBA00022967"/>
    </source>
</evidence>
<accession>A6UWH9</accession>
<dbReference type="eggNOG" id="arCOG03380">
    <property type="taxonomic scope" value="Archaea"/>
</dbReference>
<dbReference type="GO" id="GO:0032259">
    <property type="term" value="P:methylation"/>
    <property type="evidence" value="ECO:0007669"/>
    <property type="project" value="UniProtKB-KW"/>
</dbReference>
<comment type="catalytic activity">
    <reaction evidence="10">
        <text>5-methyl-5,6,7,8-tetrahydromethanopterin + coenzyme M + 2 Na(+)(in) = 5,6,7,8-tetrahydromethanopterin + methyl-coenzyme M + 2 Na(+)(out)</text>
        <dbReference type="Rhea" id="RHEA:53492"/>
        <dbReference type="ChEBI" id="CHEBI:29101"/>
        <dbReference type="ChEBI" id="CHEBI:58103"/>
        <dbReference type="ChEBI" id="CHEBI:58116"/>
        <dbReference type="ChEBI" id="CHEBI:58286"/>
        <dbReference type="ChEBI" id="CHEBI:58319"/>
        <dbReference type="EC" id="7.2.1.4"/>
    </reaction>
</comment>
<keyword evidence="12" id="KW-1185">Reference proteome</keyword>
<dbReference type="RefSeq" id="WP_011973983.1">
    <property type="nucleotide sequence ID" value="NC_009635.1"/>
</dbReference>
<evidence type="ECO:0000256" key="4">
    <source>
        <dbReference type="ARBA" id="ARBA00022679"/>
    </source>
</evidence>
<gene>
    <name evidence="10" type="primary">mtrG</name>
    <name evidence="11" type="ordered locus">Maeo_1275</name>
</gene>
<keyword evidence="4 10" id="KW-0808">Transferase</keyword>
<keyword evidence="1 10" id="KW-1003">Cell membrane</keyword>
<comment type="subcellular location">
    <subcellularLocation>
        <location evidence="10">Cell membrane</location>
        <topology evidence="10">Single-pass membrane protein</topology>
    </subcellularLocation>
</comment>
<keyword evidence="3 10" id="KW-0489">Methyltransferase</keyword>
<keyword evidence="9 10" id="KW-0472">Membrane</keyword>
<dbReference type="GO" id="GO:0005886">
    <property type="term" value="C:plasma membrane"/>
    <property type="evidence" value="ECO:0007669"/>
    <property type="project" value="UniProtKB-SubCell"/>
</dbReference>
<dbReference type="AlphaFoldDB" id="A6UWH9"/>
<protein>
    <recommendedName>
        <fullName evidence="10">Tetrahydromethanopterin S-methyltransferase subunit G</fullName>
        <ecNumber evidence="10">7.2.1.4</ecNumber>
    </recommendedName>
    <alternativeName>
        <fullName evidence="10">N5-methyltetrahydromethanopterin--coenzyme M methyltransferase subunit G</fullName>
    </alternativeName>
</protein>
<dbReference type="NCBIfam" id="TIGR01149">
    <property type="entry name" value="mtrG"/>
    <property type="match status" value="1"/>
</dbReference>